<reference evidence="3" key="1">
    <citation type="submission" date="2019-11" db="EMBL/GenBank/DDBJ databases">
        <title>Isolation and characterization of a novel species in the genus Sulfuriferula.</title>
        <authorList>
            <person name="Mochizuki J."/>
            <person name="Kojima H."/>
            <person name="Fukui M."/>
        </authorList>
    </citation>
    <scope>NUCLEOTIDE SEQUENCE [LARGE SCALE GENOMIC DNA]</scope>
    <source>
        <strain evidence="3">SGTM</strain>
    </source>
</reference>
<feature type="transmembrane region" description="Helical" evidence="1">
    <location>
        <begin position="144"/>
        <end position="170"/>
    </location>
</feature>
<proteinExistence type="predicted"/>
<dbReference type="Proteomes" id="UP000463939">
    <property type="component" value="Chromosome"/>
</dbReference>
<dbReference type="NCBIfam" id="NF041043">
    <property type="entry name" value="BPSS1780_fam"/>
    <property type="match status" value="1"/>
</dbReference>
<gene>
    <name evidence="2" type="ORF">SFSGTM_24690</name>
</gene>
<feature type="transmembrane region" description="Helical" evidence="1">
    <location>
        <begin position="190"/>
        <end position="223"/>
    </location>
</feature>
<dbReference type="InterPro" id="IPR047798">
    <property type="entry name" value="BPSS1780-like"/>
</dbReference>
<accession>A0A809RSA7</accession>
<evidence type="ECO:0000313" key="3">
    <source>
        <dbReference type="Proteomes" id="UP000463939"/>
    </source>
</evidence>
<feature type="transmembrane region" description="Helical" evidence="1">
    <location>
        <begin position="26"/>
        <end position="46"/>
    </location>
</feature>
<evidence type="ECO:0008006" key="4">
    <source>
        <dbReference type="Google" id="ProtNLM"/>
    </source>
</evidence>
<dbReference type="RefSeq" id="WP_162085490.1">
    <property type="nucleotide sequence ID" value="NZ_AP021881.1"/>
</dbReference>
<feature type="transmembrane region" description="Helical" evidence="1">
    <location>
        <begin position="91"/>
        <end position="112"/>
    </location>
</feature>
<keyword evidence="1" id="KW-0472">Membrane</keyword>
<keyword evidence="1" id="KW-1133">Transmembrane helix</keyword>
<name>A0A809RSA7_9PROT</name>
<keyword evidence="1" id="KW-0812">Transmembrane</keyword>
<dbReference type="AlphaFoldDB" id="A0A809RSA7"/>
<keyword evidence="3" id="KW-1185">Reference proteome</keyword>
<dbReference type="KEGG" id="sniv:SFSGTM_24690"/>
<organism evidence="2 3">
    <name type="scientific">Sulfuriferula nivalis</name>
    <dbReference type="NCBI Taxonomy" id="2675298"/>
    <lineage>
        <taxon>Bacteria</taxon>
        <taxon>Pseudomonadati</taxon>
        <taxon>Pseudomonadota</taxon>
        <taxon>Betaproteobacteria</taxon>
        <taxon>Nitrosomonadales</taxon>
        <taxon>Sulfuricellaceae</taxon>
        <taxon>Sulfuriferula</taxon>
    </lineage>
</organism>
<feature type="transmembrane region" description="Helical" evidence="1">
    <location>
        <begin position="52"/>
        <end position="70"/>
    </location>
</feature>
<evidence type="ECO:0000313" key="2">
    <source>
        <dbReference type="EMBL" id="BBP01761.1"/>
    </source>
</evidence>
<evidence type="ECO:0000256" key="1">
    <source>
        <dbReference type="SAM" id="Phobius"/>
    </source>
</evidence>
<protein>
    <recommendedName>
        <fullName evidence="4">Transmembrane protein</fullName>
    </recommendedName>
</protein>
<sequence>MTPRTVPASHGWQWIKSAFNIFKKNYLLWIAFSLTIIFIGAILMTVPVVGGLIFTLIYPALIAGLLLGCHTQQQGEKLEIRHLFAAFKTHGTQLITVGGIYLTGMLIIGLIVGQLGGEGLIRDLTAGHSNAETLALLANYRLPILISVTLQLLLISTYWFAPALIVFGNLTPVHAMKASSLAILSNAGAFLLYGFSLFALFFIATIPLIGLIVMIPVAFITYYTAFMDVFTGDTDKI</sequence>
<dbReference type="EMBL" id="AP021881">
    <property type="protein sequence ID" value="BBP01761.1"/>
    <property type="molecule type" value="Genomic_DNA"/>
</dbReference>